<evidence type="ECO:0000313" key="2">
    <source>
        <dbReference type="EMBL" id="CEM60905.1"/>
    </source>
</evidence>
<dbReference type="AlphaFoldDB" id="A0A0B7GVA9"/>
<keyword evidence="4" id="KW-1185">Reference proteome</keyword>
<evidence type="ECO:0000259" key="1">
    <source>
        <dbReference type="PROSITE" id="PS50937"/>
    </source>
</evidence>
<reference evidence="4" key="1">
    <citation type="submission" date="2015-01" db="EMBL/GenBank/DDBJ databases">
        <authorList>
            <person name="Manzoor Shahid"/>
            <person name="Zubair Saima"/>
        </authorList>
    </citation>
    <scope>NUCLEOTIDE SEQUENCE [LARGE SCALE GENOMIC DNA]</scope>
    <source>
        <strain evidence="4">V1</strain>
    </source>
</reference>
<reference evidence="3 5" key="3">
    <citation type="submission" date="2019-08" db="EMBL/GenBank/DDBJ databases">
        <authorList>
            <person name="Kuhnert P."/>
        </authorList>
    </citation>
    <scope>NUCLEOTIDE SEQUENCE [LARGE SCALE GENOMIC DNA]</scope>
    <source>
        <strain evidence="3 5">B36.5</strain>
    </source>
</reference>
<dbReference type="InterPro" id="IPR000551">
    <property type="entry name" value="MerR-type_HTH_dom"/>
</dbReference>
<dbReference type="Pfam" id="PF13411">
    <property type="entry name" value="MerR_1"/>
    <property type="match status" value="1"/>
</dbReference>
<dbReference type="InterPro" id="IPR009061">
    <property type="entry name" value="DNA-bd_dom_put_sf"/>
</dbReference>
<dbReference type="SMART" id="SM00422">
    <property type="entry name" value="HTH_MERR"/>
    <property type="match status" value="1"/>
</dbReference>
<dbReference type="GO" id="GO:0003677">
    <property type="term" value="F:DNA binding"/>
    <property type="evidence" value="ECO:0007669"/>
    <property type="project" value="InterPro"/>
</dbReference>
<protein>
    <submittedName>
        <fullName evidence="3">MerR family transcriptional regulator</fullName>
    </submittedName>
    <submittedName>
        <fullName evidence="2">Transcriptional regulator, MerR family</fullName>
    </submittedName>
</protein>
<proteinExistence type="predicted"/>
<organism evidence="2 4">
    <name type="scientific">Treponema phagedenis</name>
    <dbReference type="NCBI Taxonomy" id="162"/>
    <lineage>
        <taxon>Bacteria</taxon>
        <taxon>Pseudomonadati</taxon>
        <taxon>Spirochaetota</taxon>
        <taxon>Spirochaetia</taxon>
        <taxon>Spirochaetales</taxon>
        <taxon>Treponemataceae</taxon>
        <taxon>Treponema</taxon>
    </lineage>
</organism>
<dbReference type="GeneID" id="57752733"/>
<evidence type="ECO:0000313" key="4">
    <source>
        <dbReference type="Proteomes" id="UP000042527"/>
    </source>
</evidence>
<name>A0A0B7GVA9_TREPH</name>
<dbReference type="Gene3D" id="1.10.1660.10">
    <property type="match status" value="1"/>
</dbReference>
<dbReference type="EMBL" id="CDNC01000004">
    <property type="protein sequence ID" value="CEM60905.1"/>
    <property type="molecule type" value="Genomic_DNA"/>
</dbReference>
<gene>
    <name evidence="3" type="ORF">FUT82_06240</name>
    <name evidence="2" type="ORF">TPHV1_120034</name>
</gene>
<dbReference type="Proteomes" id="UP000323594">
    <property type="component" value="Chromosome"/>
</dbReference>
<dbReference type="GO" id="GO:0006355">
    <property type="term" value="P:regulation of DNA-templated transcription"/>
    <property type="evidence" value="ECO:0007669"/>
    <property type="project" value="InterPro"/>
</dbReference>
<evidence type="ECO:0000313" key="3">
    <source>
        <dbReference type="EMBL" id="QEJ97630.1"/>
    </source>
</evidence>
<sequence length="109" mass="12676">MALLFIGEVEKLTGIKAHVLRYWETVLPFMKPQKDLQGRRTYTQRDIDLIFRIKYLTEEKNMPLEAAGEQLLNELSSKGGSSESVRVSQMRDELVKIYKTVQDTQDKIK</sequence>
<evidence type="ECO:0000313" key="5">
    <source>
        <dbReference type="Proteomes" id="UP000323594"/>
    </source>
</evidence>
<dbReference type="RefSeq" id="WP_002698238.1">
    <property type="nucleotide sequence ID" value="NZ_CDNC01000004.1"/>
</dbReference>
<feature type="domain" description="HTH merR-type" evidence="1">
    <location>
        <begin position="3"/>
        <end position="73"/>
    </location>
</feature>
<dbReference type="PROSITE" id="PS50937">
    <property type="entry name" value="HTH_MERR_2"/>
    <property type="match status" value="1"/>
</dbReference>
<dbReference type="EMBL" id="CP042817">
    <property type="protein sequence ID" value="QEJ97630.1"/>
    <property type="molecule type" value="Genomic_DNA"/>
</dbReference>
<dbReference type="SUPFAM" id="SSF46955">
    <property type="entry name" value="Putative DNA-binding domain"/>
    <property type="match status" value="1"/>
</dbReference>
<dbReference type="Proteomes" id="UP000042527">
    <property type="component" value="Unassembled WGS sequence"/>
</dbReference>
<dbReference type="OrthoDB" id="9811174at2"/>
<reference evidence="2" key="2">
    <citation type="submission" date="2015-01" db="EMBL/GenBank/DDBJ databases">
        <authorList>
            <person name="Xiang T."/>
            <person name="Song Y."/>
            <person name="Huang L."/>
            <person name="Wang B."/>
            <person name="Wu P."/>
        </authorList>
    </citation>
    <scope>NUCLEOTIDE SEQUENCE [LARGE SCALE GENOMIC DNA]</scope>
    <source>
        <strain evidence="2">V1</strain>
    </source>
</reference>
<accession>A0A0B7GVA9</accession>